<dbReference type="EMBL" id="VMKP01000001">
    <property type="protein sequence ID" value="TVO66751.1"/>
    <property type="molecule type" value="Genomic_DNA"/>
</dbReference>
<dbReference type="GO" id="GO:0020037">
    <property type="term" value="F:heme binding"/>
    <property type="evidence" value="ECO:0007669"/>
    <property type="project" value="InterPro"/>
</dbReference>
<accession>A0A557RNK2</accession>
<dbReference type="SUPFAM" id="SSF46626">
    <property type="entry name" value="Cytochrome c"/>
    <property type="match status" value="1"/>
</dbReference>
<dbReference type="InterPro" id="IPR036909">
    <property type="entry name" value="Cyt_c-like_dom_sf"/>
</dbReference>
<keyword evidence="1" id="KW-1133">Transmembrane helix</keyword>
<keyword evidence="1" id="KW-0472">Membrane</keyword>
<evidence type="ECO:0000313" key="3">
    <source>
        <dbReference type="EMBL" id="TVO66751.1"/>
    </source>
</evidence>
<feature type="transmembrane region" description="Helical" evidence="1">
    <location>
        <begin position="271"/>
        <end position="289"/>
    </location>
</feature>
<dbReference type="GO" id="GO:0046872">
    <property type="term" value="F:metal ion binding"/>
    <property type="evidence" value="ECO:0007669"/>
    <property type="project" value="UniProtKB-KW"/>
</dbReference>
<feature type="transmembrane region" description="Helical" evidence="1">
    <location>
        <begin position="6"/>
        <end position="24"/>
    </location>
</feature>
<feature type="transmembrane region" description="Helical" evidence="1">
    <location>
        <begin position="137"/>
        <end position="156"/>
    </location>
</feature>
<feature type="transmembrane region" description="Helical" evidence="1">
    <location>
        <begin position="75"/>
        <end position="93"/>
    </location>
</feature>
<feature type="domain" description="Urate oxidase N-terminal" evidence="2">
    <location>
        <begin position="1"/>
        <end position="281"/>
    </location>
</feature>
<reference evidence="3 4" key="1">
    <citation type="submission" date="2019-07" db="EMBL/GenBank/DDBJ databases">
        <title>Reclasification of Spiribacter aquaticus.</title>
        <authorList>
            <person name="Leon M.J."/>
            <person name="Sanchez-Porro C."/>
            <person name="Ventosa A."/>
        </authorList>
    </citation>
    <scope>NUCLEOTIDE SEQUENCE [LARGE SCALE GENOMIC DNA]</scope>
    <source>
        <strain evidence="3 4">SP30</strain>
    </source>
</reference>
<dbReference type="AlphaFoldDB" id="A0A557RNK2"/>
<proteinExistence type="predicted"/>
<organism evidence="3 4">
    <name type="scientific">Spiribacter aquaticus</name>
    <dbReference type="NCBI Taxonomy" id="1935996"/>
    <lineage>
        <taxon>Bacteria</taxon>
        <taxon>Pseudomonadati</taxon>
        <taxon>Pseudomonadota</taxon>
        <taxon>Gammaproteobacteria</taxon>
        <taxon>Chromatiales</taxon>
        <taxon>Ectothiorhodospiraceae</taxon>
        <taxon>Spiribacter</taxon>
    </lineage>
</organism>
<gene>
    <name evidence="3" type="ORF">FPL11_01835</name>
</gene>
<comment type="caution">
    <text evidence="3">The sequence shown here is derived from an EMBL/GenBank/DDBJ whole genome shotgun (WGS) entry which is preliminary data.</text>
</comment>
<evidence type="ECO:0000259" key="2">
    <source>
        <dbReference type="Pfam" id="PF06181"/>
    </source>
</evidence>
<dbReference type="Pfam" id="PF06181">
    <property type="entry name" value="Urate_ox_N"/>
    <property type="match status" value="1"/>
</dbReference>
<keyword evidence="4" id="KW-1185">Reference proteome</keyword>
<evidence type="ECO:0000313" key="4">
    <source>
        <dbReference type="Proteomes" id="UP000316688"/>
    </source>
</evidence>
<protein>
    <submittedName>
        <fullName evidence="3">Cysteine desulfurase</fullName>
    </submittedName>
</protein>
<feature type="transmembrane region" description="Helical" evidence="1">
    <location>
        <begin position="240"/>
        <end position="259"/>
    </location>
</feature>
<name>A0A557RNK2_9GAMM</name>
<feature type="transmembrane region" description="Helical" evidence="1">
    <location>
        <begin position="105"/>
        <end position="125"/>
    </location>
</feature>
<evidence type="ECO:0000256" key="1">
    <source>
        <dbReference type="SAM" id="Phobius"/>
    </source>
</evidence>
<keyword evidence="1" id="KW-0812">Transmembrane</keyword>
<sequence length="387" mass="42477">MFVRWLHVITAIAWIGSSFYFIWLDLSLRRAQTLPEGVKGESWLVHGGGFYRVQKYMVAPSAMPETLHWFKYESYFTWISGFLLLAVSYYWSAEAYLLDPAVSGLSASAAILVSGASLALGWLVYHGLCKSPLGRRTGLLAIAVYGFVVASAWGYSEVFSSRAALLHTGALVATWMTANVFFVIIPNQKRVVNALQADEAPDPALGLEAKQRSTHNNYLTLPVLFMMLSNHYPMTFVGEWLWLLAGVIVLLGGVIRDYFNATHSGYSGLRVQWQWPAALVLILGLGIALRPAPVGGERVTPASVSVSDDVVRTIVEKHCVSCHAAEPSMPGYAQPPQGVRLETLDDIRRYSSQVHAQSVASHAMPLGNMTGMTGDERQALAAWLAEQ</sequence>
<dbReference type="Proteomes" id="UP000316688">
    <property type="component" value="Unassembled WGS sequence"/>
</dbReference>
<feature type="transmembrane region" description="Helical" evidence="1">
    <location>
        <begin position="162"/>
        <end position="185"/>
    </location>
</feature>
<dbReference type="InterPro" id="IPR010389">
    <property type="entry name" value="Urate_ox_N"/>
</dbReference>
<dbReference type="GO" id="GO:0009055">
    <property type="term" value="F:electron transfer activity"/>
    <property type="evidence" value="ECO:0007669"/>
    <property type="project" value="InterPro"/>
</dbReference>